<organism evidence="2 3">
    <name type="scientific">Mariniphaga anaerophila</name>
    <dbReference type="NCBI Taxonomy" id="1484053"/>
    <lineage>
        <taxon>Bacteria</taxon>
        <taxon>Pseudomonadati</taxon>
        <taxon>Bacteroidota</taxon>
        <taxon>Bacteroidia</taxon>
        <taxon>Marinilabiliales</taxon>
        <taxon>Prolixibacteraceae</taxon>
        <taxon>Mariniphaga</taxon>
    </lineage>
</organism>
<keyword evidence="1" id="KW-1133">Transmembrane helix</keyword>
<sequence>METKVNQNQIVITTGSGDVKQKLPVNLILTLAAGAIAGVAIIFGIFWGADMLFSL</sequence>
<gene>
    <name evidence="2" type="ORF">SAMN05444274_106150</name>
</gene>
<accession>A0A1M5CK86</accession>
<keyword evidence="3" id="KW-1185">Reference proteome</keyword>
<proteinExistence type="predicted"/>
<feature type="transmembrane region" description="Helical" evidence="1">
    <location>
        <begin position="27"/>
        <end position="49"/>
    </location>
</feature>
<keyword evidence="1" id="KW-0812">Transmembrane</keyword>
<dbReference type="STRING" id="1484053.SAMN05444274_106150"/>
<dbReference type="AlphaFoldDB" id="A0A1M5CK86"/>
<keyword evidence="1" id="KW-0472">Membrane</keyword>
<protein>
    <submittedName>
        <fullName evidence="2">Uncharacterized protein</fullName>
    </submittedName>
</protein>
<reference evidence="2 3" key="1">
    <citation type="submission" date="2016-11" db="EMBL/GenBank/DDBJ databases">
        <authorList>
            <person name="Jaros S."/>
            <person name="Januszkiewicz K."/>
            <person name="Wedrychowicz H."/>
        </authorList>
    </citation>
    <scope>NUCLEOTIDE SEQUENCE [LARGE SCALE GENOMIC DNA]</scope>
    <source>
        <strain evidence="2 3">DSM 26910</strain>
    </source>
</reference>
<name>A0A1M5CK86_9BACT</name>
<evidence type="ECO:0000313" key="3">
    <source>
        <dbReference type="Proteomes" id="UP000184164"/>
    </source>
</evidence>
<evidence type="ECO:0000313" key="2">
    <source>
        <dbReference type="EMBL" id="SHF54822.1"/>
    </source>
</evidence>
<dbReference type="EMBL" id="FQUM01000006">
    <property type="protein sequence ID" value="SHF54822.1"/>
    <property type="molecule type" value="Genomic_DNA"/>
</dbReference>
<dbReference type="Proteomes" id="UP000184164">
    <property type="component" value="Unassembled WGS sequence"/>
</dbReference>
<evidence type="ECO:0000256" key="1">
    <source>
        <dbReference type="SAM" id="Phobius"/>
    </source>
</evidence>
<dbReference type="RefSeq" id="WP_175550010.1">
    <property type="nucleotide sequence ID" value="NZ_FQUM01000006.1"/>
</dbReference>